<evidence type="ECO:0000313" key="2">
    <source>
        <dbReference type="Proteomes" id="UP000234331"/>
    </source>
</evidence>
<dbReference type="Pfam" id="PF12028">
    <property type="entry name" value="DUF3515"/>
    <property type="match status" value="1"/>
</dbReference>
<keyword evidence="2" id="KW-1185">Reference proteome</keyword>
<organism evidence="1 2">
    <name type="scientific">Frankia canadensis</name>
    <dbReference type="NCBI Taxonomy" id="1836972"/>
    <lineage>
        <taxon>Bacteria</taxon>
        <taxon>Bacillati</taxon>
        <taxon>Actinomycetota</taxon>
        <taxon>Actinomycetes</taxon>
        <taxon>Frankiales</taxon>
        <taxon>Frankiaceae</taxon>
        <taxon>Frankia</taxon>
    </lineage>
</organism>
<reference evidence="1 2" key="1">
    <citation type="submission" date="2017-06" db="EMBL/GenBank/DDBJ databases">
        <authorList>
            <person name="Kim H.J."/>
            <person name="Triplett B.A."/>
        </authorList>
    </citation>
    <scope>NUCLEOTIDE SEQUENCE [LARGE SCALE GENOMIC DNA]</scope>
    <source>
        <strain evidence="1">FRACA_ARgP5</strain>
    </source>
</reference>
<dbReference type="AlphaFoldDB" id="A0A2I2KJA2"/>
<gene>
    <name evidence="1" type="ORF">FRACA_110048</name>
</gene>
<proteinExistence type="predicted"/>
<dbReference type="EMBL" id="FZMO01000013">
    <property type="protein sequence ID" value="SNQ45734.1"/>
    <property type="molecule type" value="Genomic_DNA"/>
</dbReference>
<evidence type="ECO:0008006" key="3">
    <source>
        <dbReference type="Google" id="ProtNLM"/>
    </source>
</evidence>
<dbReference type="Proteomes" id="UP000234331">
    <property type="component" value="Unassembled WGS sequence"/>
</dbReference>
<evidence type="ECO:0000313" key="1">
    <source>
        <dbReference type="EMBL" id="SNQ45734.1"/>
    </source>
</evidence>
<protein>
    <recommendedName>
        <fullName evidence="3">Secreted protein</fullName>
    </recommendedName>
</protein>
<sequence length="154" mass="15512">MGAVLALAAGVLLAACGGPGPVRLTDVAVPAPSQRASCAALIQALPASLGDGLDRRRLDPPQTSAAAFGRGPVVVSCGAAGVPASYRPDSRLSVIDDVGWFSEKVGDGMRFSTPTRSPHIVLTMPAAALEDAQPFDVLVGVAAAVRAHSRSTTA</sequence>
<accession>A0A2I2KJA2</accession>
<dbReference type="OrthoDB" id="3213819at2"/>
<name>A0A2I2KJA2_9ACTN</name>
<dbReference type="InterPro" id="IPR021903">
    <property type="entry name" value="DUF3515"/>
</dbReference>